<keyword evidence="3" id="KW-1185">Reference proteome</keyword>
<dbReference type="HOGENOM" id="CLU_028840_6_2_1"/>
<dbReference type="PANTHER" id="PTHR21503">
    <property type="entry name" value="F-BOX-CONTAINING HYPOTHETICAL PROTEIN C.ELEGANS"/>
    <property type="match status" value="1"/>
</dbReference>
<reference evidence="3" key="1">
    <citation type="submission" date="2011-07" db="EMBL/GenBank/DDBJ databases">
        <authorList>
            <consortium name="Caenorhabditis brenneri Sequencing and Analysis Consortium"/>
            <person name="Wilson R.K."/>
        </authorList>
    </citation>
    <scope>NUCLEOTIDE SEQUENCE [LARGE SCALE GENOMIC DNA]</scope>
    <source>
        <strain evidence="3">PB2801</strain>
    </source>
</reference>
<evidence type="ECO:0000313" key="2">
    <source>
        <dbReference type="EMBL" id="EGT50808.1"/>
    </source>
</evidence>
<gene>
    <name evidence="2" type="ORF">CAEBREN_14805</name>
</gene>
<protein>
    <recommendedName>
        <fullName evidence="1">F-box domain-containing protein</fullName>
    </recommendedName>
</protein>
<feature type="domain" description="F-box" evidence="1">
    <location>
        <begin position="26"/>
        <end position="74"/>
    </location>
</feature>
<evidence type="ECO:0000313" key="3">
    <source>
        <dbReference type="Proteomes" id="UP000008068"/>
    </source>
</evidence>
<name>G0N2C4_CAEBE</name>
<dbReference type="Pfam" id="PF00646">
    <property type="entry name" value="F-box"/>
    <property type="match status" value="1"/>
</dbReference>
<evidence type="ECO:0000259" key="1">
    <source>
        <dbReference type="PROSITE" id="PS50181"/>
    </source>
</evidence>
<dbReference type="InterPro" id="IPR036047">
    <property type="entry name" value="F-box-like_dom_sf"/>
</dbReference>
<proteinExistence type="predicted"/>
<dbReference type="AlphaFoldDB" id="G0N2C4"/>
<dbReference type="PANTHER" id="PTHR21503:SF8">
    <property type="entry name" value="F-BOX ASSOCIATED DOMAIN-CONTAINING PROTEIN-RELATED"/>
    <property type="match status" value="1"/>
</dbReference>
<dbReference type="InParanoid" id="G0N2C4"/>
<dbReference type="InterPro" id="IPR001810">
    <property type="entry name" value="F-box_dom"/>
</dbReference>
<dbReference type="PROSITE" id="PS50181">
    <property type="entry name" value="FBOX"/>
    <property type="match status" value="1"/>
</dbReference>
<sequence length="263" mass="30723">MGLLYSKPLEIFNLDFSTEWSPTPKPCPLFRLPFFALLEVFKSLDPIELFILSQCSRKVAHCVHIVGSKKWKLTVYVGSKCIKVNNKYRLFIIETTQKSSWRYDKNLDTWFLEYQSIGNSKLELQYVISQVQTAFKCPVTSFEYNSVNKENLMKFKSCKYLKLSLSLTMHDLDVFMREWKTGSFPNLQYMLIVRNRVRSTGQILGFGKFNLSRRDGRRRLVIDENLSVDCSGGRDIKADNGTKATMQMERVFSDSFELFVWNN</sequence>
<dbReference type="SUPFAM" id="SSF81383">
    <property type="entry name" value="F-box domain"/>
    <property type="match status" value="1"/>
</dbReference>
<organism evidence="3">
    <name type="scientific">Caenorhabditis brenneri</name>
    <name type="common">Nematode worm</name>
    <dbReference type="NCBI Taxonomy" id="135651"/>
    <lineage>
        <taxon>Eukaryota</taxon>
        <taxon>Metazoa</taxon>
        <taxon>Ecdysozoa</taxon>
        <taxon>Nematoda</taxon>
        <taxon>Chromadorea</taxon>
        <taxon>Rhabditida</taxon>
        <taxon>Rhabditina</taxon>
        <taxon>Rhabditomorpha</taxon>
        <taxon>Rhabditoidea</taxon>
        <taxon>Rhabditidae</taxon>
        <taxon>Peloderinae</taxon>
        <taxon>Caenorhabditis</taxon>
    </lineage>
</organism>
<dbReference type="EMBL" id="GL379830">
    <property type="protein sequence ID" value="EGT50808.1"/>
    <property type="molecule type" value="Genomic_DNA"/>
</dbReference>
<dbReference type="Proteomes" id="UP000008068">
    <property type="component" value="Unassembled WGS sequence"/>
</dbReference>
<accession>G0N2C4</accession>